<dbReference type="EMBL" id="CAAJGR010000026">
    <property type="protein sequence ID" value="VHO06277.1"/>
    <property type="molecule type" value="Genomic_DNA"/>
</dbReference>
<dbReference type="Pfam" id="PF07369">
    <property type="entry name" value="DUF1488"/>
    <property type="match status" value="1"/>
</dbReference>
<organism evidence="1">
    <name type="scientific">Rheinheimera sp. BAL341</name>
    <dbReference type="NCBI Taxonomy" id="1708203"/>
    <lineage>
        <taxon>Bacteria</taxon>
        <taxon>Pseudomonadati</taxon>
        <taxon>Pseudomonadota</taxon>
        <taxon>Gammaproteobacteria</taxon>
        <taxon>Chromatiales</taxon>
        <taxon>Chromatiaceae</taxon>
        <taxon>Rheinheimera</taxon>
    </lineage>
</organism>
<protein>
    <recommendedName>
        <fullName evidence="2">DUF1488 domain-containing protein</fullName>
    </recommendedName>
</protein>
<dbReference type="InterPro" id="IPR009962">
    <property type="entry name" value="DUF1488"/>
</dbReference>
<evidence type="ECO:0008006" key="2">
    <source>
        <dbReference type="Google" id="ProtNLM"/>
    </source>
</evidence>
<dbReference type="SUPFAM" id="SSF160272">
    <property type="entry name" value="Shew3726-like"/>
    <property type="match status" value="1"/>
</dbReference>
<name>A0A486XWU3_9GAMM</name>
<dbReference type="Gene3D" id="3.30.160.140">
    <property type="entry name" value="Shew3726-like"/>
    <property type="match status" value="1"/>
</dbReference>
<evidence type="ECO:0000313" key="1">
    <source>
        <dbReference type="EMBL" id="VHO06277.1"/>
    </source>
</evidence>
<accession>A0A486XWU3</accession>
<dbReference type="AlphaFoldDB" id="A0A486XWU3"/>
<proteinExistence type="predicted"/>
<dbReference type="InterPro" id="IPR036692">
    <property type="entry name" value="Shew3726-like_sf"/>
</dbReference>
<gene>
    <name evidence="1" type="ORF">BAL341_3304</name>
</gene>
<sequence length="78" mass="8750">MNQQLIFNHDFDFDAPRQAASFSCLVSGLKVHCYIPLPADQQAEAFLQQIKADAFDWEDAAEQAIADEAYNSAGEIWL</sequence>
<reference evidence="1" key="1">
    <citation type="submission" date="2019-04" db="EMBL/GenBank/DDBJ databases">
        <authorList>
            <person name="Brambilla D."/>
        </authorList>
    </citation>
    <scope>NUCLEOTIDE SEQUENCE</scope>
    <source>
        <strain evidence="1">BAL1</strain>
    </source>
</reference>